<dbReference type="EMBL" id="CP090958">
    <property type="protein sequence ID" value="WGW11026.1"/>
    <property type="molecule type" value="Genomic_DNA"/>
</dbReference>
<reference evidence="3 4" key="1">
    <citation type="submission" date="2023-05" db="EMBL/GenBank/DDBJ databases">
        <title>Lithophilousrod everest ZFBP1038 complete genpme.</title>
        <authorList>
            <person name="Tian M."/>
        </authorList>
    </citation>
    <scope>NUCLEOTIDE SEQUENCE [LARGE SCALE GENOMIC DNA]</scope>
    <source>
        <strain evidence="3 4">ZFBP1038</strain>
    </source>
</reference>
<accession>A0ABY8QRK5</accession>
<evidence type="ECO:0000256" key="2">
    <source>
        <dbReference type="SAM" id="Phobius"/>
    </source>
</evidence>
<keyword evidence="2" id="KW-0812">Transmembrane</keyword>
<keyword evidence="4" id="KW-1185">Reference proteome</keyword>
<feature type="transmembrane region" description="Helical" evidence="2">
    <location>
        <begin position="137"/>
        <end position="159"/>
    </location>
</feature>
<sequence>MPNAADIAGNSDYGRHETENERLDRNWVEMLQELRVMQTGVQILTGFLLTLPFQASFDRLDSSQRTGYLVLVVLAALVTGLVLTPVSLHRGLFGRGIKSRLVANSDRVVRVSLASVGLLVAGTVALVFDVVVGRTAALVVGGSLIVVLLILWLAFPFFVRRKGSGAERKSDASSREAREHDADESGS</sequence>
<evidence type="ECO:0000256" key="1">
    <source>
        <dbReference type="SAM" id="MobiDB-lite"/>
    </source>
</evidence>
<gene>
    <name evidence="3" type="ORF">LWF01_13055</name>
</gene>
<dbReference type="InterPro" id="IPR046291">
    <property type="entry name" value="DUF6328"/>
</dbReference>
<feature type="region of interest" description="Disordered" evidence="1">
    <location>
        <begin position="163"/>
        <end position="187"/>
    </location>
</feature>
<keyword evidence="2" id="KW-1133">Transmembrane helix</keyword>
<feature type="transmembrane region" description="Helical" evidence="2">
    <location>
        <begin position="108"/>
        <end position="131"/>
    </location>
</feature>
<proteinExistence type="predicted"/>
<evidence type="ECO:0000313" key="4">
    <source>
        <dbReference type="Proteomes" id="UP001209083"/>
    </source>
</evidence>
<protein>
    <submittedName>
        <fullName evidence="3">DUF6328 family protein</fullName>
    </submittedName>
</protein>
<feature type="compositionally biased region" description="Basic and acidic residues" evidence="1">
    <location>
        <begin position="164"/>
        <end position="187"/>
    </location>
</feature>
<keyword evidence="2" id="KW-0472">Membrane</keyword>
<dbReference type="Proteomes" id="UP001209083">
    <property type="component" value="Chromosome"/>
</dbReference>
<feature type="transmembrane region" description="Helical" evidence="2">
    <location>
        <begin position="67"/>
        <end position="88"/>
    </location>
</feature>
<dbReference type="Pfam" id="PF19853">
    <property type="entry name" value="DUF6328"/>
    <property type="match status" value="1"/>
</dbReference>
<name>A0ABY8QRK5_9MICO</name>
<evidence type="ECO:0000313" key="3">
    <source>
        <dbReference type="EMBL" id="WGW11026.1"/>
    </source>
</evidence>
<feature type="transmembrane region" description="Helical" evidence="2">
    <location>
        <begin position="34"/>
        <end position="55"/>
    </location>
</feature>
<dbReference type="RefSeq" id="WP_349637808.1">
    <property type="nucleotide sequence ID" value="NZ_CP090958.1"/>
</dbReference>
<organism evidence="3 4">
    <name type="scientific">Saxibacter everestensis</name>
    <dbReference type="NCBI Taxonomy" id="2909229"/>
    <lineage>
        <taxon>Bacteria</taxon>
        <taxon>Bacillati</taxon>
        <taxon>Actinomycetota</taxon>
        <taxon>Actinomycetes</taxon>
        <taxon>Micrococcales</taxon>
        <taxon>Brevibacteriaceae</taxon>
        <taxon>Saxibacter</taxon>
    </lineage>
</organism>